<protein>
    <submittedName>
        <fullName evidence="2">Uncharacterized protein</fullName>
    </submittedName>
</protein>
<dbReference type="EMBL" id="MN739479">
    <property type="protein sequence ID" value="QHT07082.1"/>
    <property type="molecule type" value="Genomic_DNA"/>
</dbReference>
<evidence type="ECO:0000313" key="2">
    <source>
        <dbReference type="EMBL" id="QHT07082.1"/>
    </source>
</evidence>
<organism evidence="2">
    <name type="scientific">viral metagenome</name>
    <dbReference type="NCBI Taxonomy" id="1070528"/>
    <lineage>
        <taxon>unclassified sequences</taxon>
        <taxon>metagenomes</taxon>
        <taxon>organismal metagenomes</taxon>
    </lineage>
</organism>
<keyword evidence="1" id="KW-0472">Membrane</keyword>
<evidence type="ECO:0000256" key="1">
    <source>
        <dbReference type="SAM" id="Phobius"/>
    </source>
</evidence>
<keyword evidence="1" id="KW-1133">Transmembrane helix</keyword>
<name>A0A6C0CSG0_9ZZZZ</name>
<keyword evidence="1" id="KW-0812">Transmembrane</keyword>
<proteinExistence type="predicted"/>
<sequence length="495" mass="55776">MSLIRETCLDKVTNNPLPTTQVSSMEVCTMIYAKKLQIDDIESYFKPGFENTKTYNTVFDQTSDTDRYESICRKHPNNSNSYPICALEYGLGFSTNSNDASKCIAFQCPPGFTSDKKGCVKPNTIPGKKSKTEFCEERWYDWFTIPNYHLGNKYVKLENECYKPCNPGSIPSFGTDPVDGYSPGLGITDRPEMCANKDIYLGGKYNSPQNYCPIAVIKRLSSTRDSLIKDYENAINNKYTETNQIIDENIKKNIIDKVVKQEVEDTINTIHSTLEDVYPLSQNDIVACRTLINDQRVGEAYSICKNINDNSDYYLTKLREDGVSIPTAELKVKLLKKACHSLFCNLNDNPISSVSNPVYIGVDGTETIIEPDKTFCFPDIANDKQIQALVESHNKSGVTKVNIGSSNTSAPTKSYVDIYKDAKAPIYSDITDKMILSIKIIPIIIAFVVLIYILYVFFVSTEIGQWILKKLKEIVFKIWSFLSCLSVTKTETTTN</sequence>
<feature type="transmembrane region" description="Helical" evidence="1">
    <location>
        <begin position="440"/>
        <end position="460"/>
    </location>
</feature>
<dbReference type="AlphaFoldDB" id="A0A6C0CSG0"/>
<accession>A0A6C0CSG0</accession>
<reference evidence="2" key="1">
    <citation type="journal article" date="2020" name="Nature">
        <title>Giant virus diversity and host interactions through global metagenomics.</title>
        <authorList>
            <person name="Schulz F."/>
            <person name="Roux S."/>
            <person name="Paez-Espino D."/>
            <person name="Jungbluth S."/>
            <person name="Walsh D.A."/>
            <person name="Denef V.J."/>
            <person name="McMahon K.D."/>
            <person name="Konstantinidis K.T."/>
            <person name="Eloe-Fadrosh E.A."/>
            <person name="Kyrpides N.C."/>
            <person name="Woyke T."/>
        </authorList>
    </citation>
    <scope>NUCLEOTIDE SEQUENCE</scope>
    <source>
        <strain evidence="2">GVMAG-M-3300021962-46</strain>
    </source>
</reference>